<evidence type="ECO:0008006" key="6">
    <source>
        <dbReference type="Google" id="ProtNLM"/>
    </source>
</evidence>
<name>A0A0F9WX54_TRIHA</name>
<reference evidence="5" key="1">
    <citation type="journal article" date="2015" name="Genome Announc.">
        <title>Draft whole-genome sequence of the biocontrol agent Trichoderma harzianum T6776.</title>
        <authorList>
            <person name="Baroncelli R."/>
            <person name="Piaggeschi G."/>
            <person name="Fiorini L."/>
            <person name="Bertolini E."/>
            <person name="Zapparata A."/>
            <person name="Pe M.E."/>
            <person name="Sarrocco S."/>
            <person name="Vannacci G."/>
        </authorList>
    </citation>
    <scope>NUCLEOTIDE SEQUENCE [LARGE SCALE GENOMIC DNA]</scope>
    <source>
        <strain evidence="5">T6776</strain>
    </source>
</reference>
<dbReference type="PANTHER" id="PTHR42901">
    <property type="entry name" value="ALCOHOL DEHYDROGENASE"/>
    <property type="match status" value="1"/>
</dbReference>
<dbReference type="EMBL" id="JOKZ01000510">
    <property type="protein sequence ID" value="KKO97740.1"/>
    <property type="molecule type" value="Genomic_DNA"/>
</dbReference>
<keyword evidence="2" id="KW-0560">Oxidoreductase</keyword>
<dbReference type="InterPro" id="IPR036291">
    <property type="entry name" value="NAD(P)-bd_dom_sf"/>
</dbReference>
<dbReference type="Pfam" id="PF00106">
    <property type="entry name" value="adh_short"/>
    <property type="match status" value="1"/>
</dbReference>
<gene>
    <name evidence="4" type="ORF">THAR02_10147</name>
</gene>
<dbReference type="Proteomes" id="UP000034112">
    <property type="component" value="Unassembled WGS sequence"/>
</dbReference>
<dbReference type="GO" id="GO:0016491">
    <property type="term" value="F:oxidoreductase activity"/>
    <property type="evidence" value="ECO:0007669"/>
    <property type="project" value="UniProtKB-KW"/>
</dbReference>
<dbReference type="CDD" id="cd05233">
    <property type="entry name" value="SDR_c"/>
    <property type="match status" value="1"/>
</dbReference>
<evidence type="ECO:0000256" key="3">
    <source>
        <dbReference type="SAM" id="Phobius"/>
    </source>
</evidence>
<keyword evidence="3" id="KW-1133">Transmembrane helix</keyword>
<dbReference type="PRINTS" id="PR00081">
    <property type="entry name" value="GDHRDH"/>
</dbReference>
<keyword evidence="3" id="KW-0472">Membrane</keyword>
<evidence type="ECO:0000256" key="1">
    <source>
        <dbReference type="ARBA" id="ARBA00006484"/>
    </source>
</evidence>
<dbReference type="AlphaFoldDB" id="A0A0F9WX54"/>
<evidence type="ECO:0000313" key="4">
    <source>
        <dbReference type="EMBL" id="KKO97740.1"/>
    </source>
</evidence>
<protein>
    <recommendedName>
        <fullName evidence="6">NAD(P)-binding protein</fullName>
    </recommendedName>
</protein>
<feature type="transmembrane region" description="Helical" evidence="3">
    <location>
        <begin position="59"/>
        <end position="78"/>
    </location>
</feature>
<dbReference type="Gene3D" id="3.40.50.720">
    <property type="entry name" value="NAD(P)-binding Rossmann-like Domain"/>
    <property type="match status" value="1"/>
</dbReference>
<proteinExistence type="inferred from homology"/>
<accession>A0A0F9WX54</accession>
<dbReference type="PANTHER" id="PTHR42901:SF1">
    <property type="entry name" value="ALCOHOL DEHYDROGENASE"/>
    <property type="match status" value="1"/>
</dbReference>
<dbReference type="OMA" id="WGDFESN"/>
<dbReference type="SUPFAM" id="SSF51735">
    <property type="entry name" value="NAD(P)-binding Rossmann-fold domains"/>
    <property type="match status" value="1"/>
</dbReference>
<dbReference type="InterPro" id="IPR002347">
    <property type="entry name" value="SDR_fam"/>
</dbReference>
<comment type="similarity">
    <text evidence="1">Belongs to the short-chain dehydrogenases/reductases (SDR) family.</text>
</comment>
<evidence type="ECO:0000256" key="2">
    <source>
        <dbReference type="ARBA" id="ARBA00023002"/>
    </source>
</evidence>
<comment type="caution">
    <text evidence="4">The sequence shown here is derived from an EMBL/GenBank/DDBJ whole genome shotgun (WGS) entry which is preliminary data.</text>
</comment>
<dbReference type="OrthoDB" id="1933717at2759"/>
<evidence type="ECO:0000313" key="5">
    <source>
        <dbReference type="Proteomes" id="UP000034112"/>
    </source>
</evidence>
<sequence length="411" mass="45508">MRNRQLWMTGACDWLIIKAPAFQYSADLVADLERRMEMMEKEKGANAARGYKRRMADQTMVLLLLHITIILIIINTIHQSPMSLPSLKEYRRNPYEATSPSRPELSQAGRTVVVTGGNSGIGYAIARNFVKASAKRVIILGRRPDVVKSAADRLVQEGKEDGSPSLVEGRVCDVGSLEATEALWSGLEKEGIFVDVLVLSAASHGKVSPILKSDLGSVWGDFEANVRSLLDFTQRFYNQKGKGATERKFLVNISTIAAYMWGSMAPERPTYGLTKNAGTTLIQQIAKDTDVNDMQIVSFHPGGVLTDMARAAGASEEMGIPFDDENLPGQMAVWAASREAEYLHGRFVWANWDVDEVKKVLGKQIAEEPNFLKVGMEGLSESMPNPMIPPEMLEKIMKFQQDLQAKLEAQK</sequence>
<organism evidence="4 5">
    <name type="scientific">Trichoderma harzianum</name>
    <name type="common">Hypocrea lixii</name>
    <dbReference type="NCBI Taxonomy" id="5544"/>
    <lineage>
        <taxon>Eukaryota</taxon>
        <taxon>Fungi</taxon>
        <taxon>Dikarya</taxon>
        <taxon>Ascomycota</taxon>
        <taxon>Pezizomycotina</taxon>
        <taxon>Sordariomycetes</taxon>
        <taxon>Hypocreomycetidae</taxon>
        <taxon>Hypocreales</taxon>
        <taxon>Hypocreaceae</taxon>
        <taxon>Trichoderma</taxon>
    </lineage>
</organism>
<keyword evidence="3" id="KW-0812">Transmembrane</keyword>